<accession>A0A5C7VWG7</accession>
<feature type="transmembrane region" description="Helical" evidence="9">
    <location>
        <begin position="254"/>
        <end position="282"/>
    </location>
</feature>
<evidence type="ECO:0000256" key="4">
    <source>
        <dbReference type="ARBA" id="ARBA00022692"/>
    </source>
</evidence>
<dbReference type="EMBL" id="JAOBYN010000002">
    <property type="protein sequence ID" value="MDH1053714.1"/>
    <property type="molecule type" value="Genomic_DNA"/>
</dbReference>
<name>A0A5C7VWG7_AQUAC</name>
<keyword evidence="8 9" id="KW-0472">Membrane</keyword>
<dbReference type="GO" id="GO:0043952">
    <property type="term" value="P:protein transport by the Sec complex"/>
    <property type="evidence" value="ECO:0007669"/>
    <property type="project" value="UniProtKB-UniRule"/>
</dbReference>
<keyword evidence="7 9" id="KW-0811">Translocation</keyword>
<comment type="function">
    <text evidence="9">Part of the Sec protein translocase complex. Interacts with the SecYEG preprotein conducting channel. SecDF uses the proton motive force (PMF) to complete protein translocation after the ATP-dependent function of SecA.</text>
</comment>
<dbReference type="GO" id="GO:0015450">
    <property type="term" value="F:protein-transporting ATPase activity"/>
    <property type="evidence" value="ECO:0007669"/>
    <property type="project" value="InterPro"/>
</dbReference>
<feature type="domain" description="Protein export membrane protein SecD/SecF C-terminal" evidence="10">
    <location>
        <begin position="104"/>
        <end position="283"/>
    </location>
</feature>
<dbReference type="AlphaFoldDB" id="A0A5C7VWG7"/>
<keyword evidence="2 9" id="KW-0813">Transport</keyword>
<gene>
    <name evidence="9 12" type="primary">secF</name>
    <name evidence="12" type="ORF">E6Q69_15625</name>
    <name evidence="11" type="ORF">N5C05_02965</name>
</gene>
<evidence type="ECO:0000313" key="12">
    <source>
        <dbReference type="EMBL" id="TXI28835.1"/>
    </source>
</evidence>
<comment type="caution">
    <text evidence="12">The sequence shown here is derived from an EMBL/GenBank/DDBJ whole genome shotgun (WGS) entry which is preliminary data.</text>
</comment>
<dbReference type="InterPro" id="IPR055344">
    <property type="entry name" value="SecD_SecF_C_bact"/>
</dbReference>
<dbReference type="GO" id="GO:0005886">
    <property type="term" value="C:plasma membrane"/>
    <property type="evidence" value="ECO:0007669"/>
    <property type="project" value="UniProtKB-SubCell"/>
</dbReference>
<dbReference type="InterPro" id="IPR005665">
    <property type="entry name" value="SecF_bac"/>
</dbReference>
<reference evidence="12 13" key="1">
    <citation type="submission" date="2018-09" db="EMBL/GenBank/DDBJ databases">
        <title>Metagenome Assembled Genomes from an Advanced Water Purification Facility.</title>
        <authorList>
            <person name="Stamps B.W."/>
            <person name="Spear J.R."/>
        </authorList>
    </citation>
    <scope>NUCLEOTIDE SEQUENCE [LARGE SCALE GENOMIC DNA]</scope>
    <source>
        <strain evidence="12">Bin_52_1</strain>
    </source>
</reference>
<sequence length="302" mass="32821">MKRVINFMGIRHAAFVVTVLLTLVSLGSLAVKGLNFGLDFTGGALIELNYEQPADLAKVRGQLAEAGYGDALVQHFGATTDVVVRLQGDDPQLGNRLAADLDKVSAEQFSVKRVEFVGPAVGEELRDQGGLGMLLALGGILIYVAFRFQWKFGFGAIVSLIHDVIVTLGVFSFFQIPFDLTVLAAVLALIGYSLNDTIVVFDRIRENFRVLRKADLIENINISTTQTLLRTLATSISTLLAVVALMVFGGENLWGFSLALFIGVTAGTYSSVYIASILLIWLKLTREDLIPPVEAEEVDDRP</sequence>
<keyword evidence="3 9" id="KW-1003">Cell membrane</keyword>
<dbReference type="PANTHER" id="PTHR30081:SF8">
    <property type="entry name" value="PROTEIN TRANSLOCASE SUBUNIT SECF"/>
    <property type="match status" value="1"/>
</dbReference>
<dbReference type="Gene3D" id="1.20.1640.10">
    <property type="entry name" value="Multidrug efflux transporter AcrB transmembrane domain"/>
    <property type="match status" value="1"/>
</dbReference>
<evidence type="ECO:0000256" key="6">
    <source>
        <dbReference type="ARBA" id="ARBA00022989"/>
    </source>
</evidence>
<dbReference type="Proteomes" id="UP000321110">
    <property type="component" value="Unassembled WGS sequence"/>
</dbReference>
<dbReference type="GO" id="GO:0006605">
    <property type="term" value="P:protein targeting"/>
    <property type="evidence" value="ECO:0007669"/>
    <property type="project" value="UniProtKB-UniRule"/>
</dbReference>
<reference evidence="11" key="2">
    <citation type="submission" date="2022-09" db="EMBL/GenBank/DDBJ databases">
        <title>Intensive care unit water sources are persistently colonized with multi-drug resistant bacteria and are the site of extensive horizontal gene transfer of antibiotic resistance genes.</title>
        <authorList>
            <person name="Diorio-Toth L."/>
        </authorList>
    </citation>
    <scope>NUCLEOTIDE SEQUENCE</scope>
    <source>
        <strain evidence="11">GD03990</strain>
    </source>
</reference>
<dbReference type="EMBL" id="SSFO01000263">
    <property type="protein sequence ID" value="TXI28835.1"/>
    <property type="molecule type" value="Genomic_DNA"/>
</dbReference>
<evidence type="ECO:0000313" key="11">
    <source>
        <dbReference type="EMBL" id="MDH1053714.1"/>
    </source>
</evidence>
<dbReference type="Proteomes" id="UP001158730">
    <property type="component" value="Unassembled WGS sequence"/>
</dbReference>
<comment type="caution">
    <text evidence="9">Lacks conserved residue(s) required for the propagation of feature annotation.</text>
</comment>
<evidence type="ECO:0000313" key="13">
    <source>
        <dbReference type="Proteomes" id="UP000321110"/>
    </source>
</evidence>
<feature type="transmembrane region" description="Helical" evidence="9">
    <location>
        <begin position="153"/>
        <end position="174"/>
    </location>
</feature>
<keyword evidence="4 9" id="KW-0812">Transmembrane</keyword>
<dbReference type="GO" id="GO:0065002">
    <property type="term" value="P:intracellular protein transmembrane transport"/>
    <property type="evidence" value="ECO:0007669"/>
    <property type="project" value="UniProtKB-UniRule"/>
</dbReference>
<dbReference type="PRINTS" id="PR01755">
    <property type="entry name" value="SECFTRNLCASE"/>
</dbReference>
<keyword evidence="6 9" id="KW-1133">Transmembrane helix</keyword>
<dbReference type="InterPro" id="IPR022646">
    <property type="entry name" value="SecD/SecF_CS"/>
</dbReference>
<dbReference type="InterPro" id="IPR022813">
    <property type="entry name" value="SecD/SecF_arch_bac"/>
</dbReference>
<evidence type="ECO:0000256" key="2">
    <source>
        <dbReference type="ARBA" id="ARBA00022448"/>
    </source>
</evidence>
<dbReference type="Pfam" id="PF02355">
    <property type="entry name" value="SecD_SecF_C"/>
    <property type="match status" value="1"/>
</dbReference>
<evidence type="ECO:0000256" key="5">
    <source>
        <dbReference type="ARBA" id="ARBA00022927"/>
    </source>
</evidence>
<comment type="similarity">
    <text evidence="9">Belongs to the SecD/SecF family. SecF subfamily.</text>
</comment>
<dbReference type="PANTHER" id="PTHR30081">
    <property type="entry name" value="PROTEIN-EXPORT MEMBRANE PROTEIN SEC"/>
    <property type="match status" value="1"/>
</dbReference>
<evidence type="ECO:0000256" key="3">
    <source>
        <dbReference type="ARBA" id="ARBA00022475"/>
    </source>
</evidence>
<dbReference type="InterPro" id="IPR022645">
    <property type="entry name" value="SecD/SecF_bac"/>
</dbReference>
<dbReference type="InterPro" id="IPR048634">
    <property type="entry name" value="SecD_SecF_C"/>
</dbReference>
<feature type="transmembrane region" description="Helical" evidence="9">
    <location>
        <begin position="180"/>
        <end position="201"/>
    </location>
</feature>
<protein>
    <recommendedName>
        <fullName evidence="9">Protein-export membrane protein SecF</fullName>
    </recommendedName>
</protein>
<evidence type="ECO:0000259" key="10">
    <source>
        <dbReference type="Pfam" id="PF02355"/>
    </source>
</evidence>
<comment type="subcellular location">
    <subcellularLocation>
        <location evidence="1 9">Cell membrane</location>
        <topology evidence="1 9">Multi-pass membrane protein</topology>
    </subcellularLocation>
</comment>
<comment type="subunit">
    <text evidence="9">Forms a complex with SecD. Part of the essential Sec protein translocation apparatus which comprises SecA, SecYEG and auxiliary proteins SecDF-YajC and YidC.</text>
</comment>
<proteinExistence type="inferred from homology"/>
<feature type="transmembrane region" description="Helical" evidence="9">
    <location>
        <begin position="228"/>
        <end position="248"/>
    </location>
</feature>
<evidence type="ECO:0000256" key="8">
    <source>
        <dbReference type="ARBA" id="ARBA00023136"/>
    </source>
</evidence>
<evidence type="ECO:0000256" key="7">
    <source>
        <dbReference type="ARBA" id="ARBA00023010"/>
    </source>
</evidence>
<dbReference type="HAMAP" id="MF_01464_B">
    <property type="entry name" value="SecF_B"/>
    <property type="match status" value="1"/>
</dbReference>
<dbReference type="Pfam" id="PF07549">
    <property type="entry name" value="Sec_GG"/>
    <property type="match status" value="1"/>
</dbReference>
<evidence type="ECO:0000256" key="9">
    <source>
        <dbReference type="HAMAP-Rule" id="MF_01464"/>
    </source>
</evidence>
<dbReference type="NCBIfam" id="TIGR00916">
    <property type="entry name" value="2A0604s01"/>
    <property type="match status" value="1"/>
</dbReference>
<dbReference type="RefSeq" id="WP_280052848.1">
    <property type="nucleotide sequence ID" value="NZ_JAOBYN010000002.1"/>
</dbReference>
<feature type="transmembrane region" description="Helical" evidence="9">
    <location>
        <begin position="129"/>
        <end position="146"/>
    </location>
</feature>
<keyword evidence="5 9" id="KW-0653">Protein transport</keyword>
<evidence type="ECO:0000256" key="1">
    <source>
        <dbReference type="ARBA" id="ARBA00004651"/>
    </source>
</evidence>
<dbReference type="SUPFAM" id="SSF82866">
    <property type="entry name" value="Multidrug efflux transporter AcrB transmembrane domain"/>
    <property type="match status" value="1"/>
</dbReference>
<organism evidence="12 13">
    <name type="scientific">Aquipseudomonas alcaligenes</name>
    <name type="common">Pseudomonas alcaligenes</name>
    <dbReference type="NCBI Taxonomy" id="43263"/>
    <lineage>
        <taxon>Bacteria</taxon>
        <taxon>Pseudomonadati</taxon>
        <taxon>Pseudomonadota</taxon>
        <taxon>Gammaproteobacteria</taxon>
        <taxon>Pseudomonadales</taxon>
        <taxon>Pseudomonadaceae</taxon>
        <taxon>Aquipseudomonas</taxon>
    </lineage>
</organism>
<dbReference type="NCBIfam" id="TIGR00966">
    <property type="entry name" value="transloc_SecF"/>
    <property type="match status" value="1"/>
</dbReference>